<feature type="region of interest" description="Disordered" evidence="1">
    <location>
        <begin position="1"/>
        <end position="43"/>
    </location>
</feature>
<keyword evidence="3" id="KW-1185">Reference proteome</keyword>
<reference evidence="2" key="2">
    <citation type="submission" date="2020-09" db="EMBL/GenBank/DDBJ databases">
        <authorList>
            <person name="Yu Y."/>
        </authorList>
    </citation>
    <scope>NUCLEOTIDE SEQUENCE</scope>
    <source>
        <strain evidence="2">KCTC 49039</strain>
    </source>
</reference>
<accession>A0A927GAR3</accession>
<evidence type="ECO:0000313" key="2">
    <source>
        <dbReference type="EMBL" id="MBD8079317.1"/>
    </source>
</evidence>
<dbReference type="AlphaFoldDB" id="A0A927GAR3"/>
<name>A0A927GAR3_9MICO</name>
<protein>
    <submittedName>
        <fullName evidence="2">Uncharacterized protein</fullName>
    </submittedName>
</protein>
<proteinExistence type="predicted"/>
<sequence>MYLPTTYLPAAPRRATASSDATRHPGARPAATDAGTSLPPSGPGLTLEWLVAHDIEAYTARRARGRVLGAARREARRGEVLRPA</sequence>
<evidence type="ECO:0000313" key="3">
    <source>
        <dbReference type="Proteomes" id="UP000610846"/>
    </source>
</evidence>
<dbReference type="EMBL" id="JACYHB010000006">
    <property type="protein sequence ID" value="MBD8079317.1"/>
    <property type="molecule type" value="Genomic_DNA"/>
</dbReference>
<organism evidence="2 3">
    <name type="scientific">Cellulosimicrobium arenosum</name>
    <dbReference type="NCBI Taxonomy" id="2708133"/>
    <lineage>
        <taxon>Bacteria</taxon>
        <taxon>Bacillati</taxon>
        <taxon>Actinomycetota</taxon>
        <taxon>Actinomycetes</taxon>
        <taxon>Micrococcales</taxon>
        <taxon>Promicromonosporaceae</taxon>
        <taxon>Cellulosimicrobium</taxon>
    </lineage>
</organism>
<evidence type="ECO:0000256" key="1">
    <source>
        <dbReference type="SAM" id="MobiDB-lite"/>
    </source>
</evidence>
<dbReference type="RefSeq" id="WP_191828889.1">
    <property type="nucleotide sequence ID" value="NZ_JACYHB010000006.1"/>
</dbReference>
<dbReference type="Proteomes" id="UP000610846">
    <property type="component" value="Unassembled WGS sequence"/>
</dbReference>
<gene>
    <name evidence="2" type="ORF">IF651_09660</name>
</gene>
<comment type="caution">
    <text evidence="2">The sequence shown here is derived from an EMBL/GenBank/DDBJ whole genome shotgun (WGS) entry which is preliminary data.</text>
</comment>
<reference evidence="2" key="1">
    <citation type="journal article" date="2018" name="Curr. Microbiol.">
        <title>Cellulosimicrobium arenosum sp. nov., Isolated from Marine Sediment Sand.</title>
        <authorList>
            <person name="Oh M."/>
            <person name="Kim J.H."/>
            <person name="Yoon J.H."/>
            <person name="Schumann P."/>
            <person name="Kim W."/>
        </authorList>
    </citation>
    <scope>NUCLEOTIDE SEQUENCE</scope>
    <source>
        <strain evidence="2">KCTC 49039</strain>
    </source>
</reference>